<feature type="compositionally biased region" description="Polar residues" evidence="7">
    <location>
        <begin position="124"/>
        <end position="145"/>
    </location>
</feature>
<feature type="region of interest" description="Disordered" evidence="7">
    <location>
        <begin position="1"/>
        <end position="25"/>
    </location>
</feature>
<dbReference type="GO" id="GO:0008270">
    <property type="term" value="F:zinc ion binding"/>
    <property type="evidence" value="ECO:0007669"/>
    <property type="project" value="InterPro"/>
</dbReference>
<feature type="region of interest" description="Disordered" evidence="7">
    <location>
        <begin position="339"/>
        <end position="374"/>
    </location>
</feature>
<feature type="compositionally biased region" description="Low complexity" evidence="7">
    <location>
        <begin position="146"/>
        <end position="156"/>
    </location>
</feature>
<evidence type="ECO:0000259" key="8">
    <source>
        <dbReference type="PROSITE" id="PS50048"/>
    </source>
</evidence>
<evidence type="ECO:0000256" key="6">
    <source>
        <dbReference type="ARBA" id="ARBA00023242"/>
    </source>
</evidence>
<keyword evidence="3" id="KW-0805">Transcription regulation</keyword>
<comment type="subcellular location">
    <subcellularLocation>
        <location evidence="1">Nucleus</location>
    </subcellularLocation>
</comment>
<dbReference type="GO" id="GO:0000981">
    <property type="term" value="F:DNA-binding transcription factor activity, RNA polymerase II-specific"/>
    <property type="evidence" value="ECO:0007669"/>
    <property type="project" value="InterPro"/>
</dbReference>
<evidence type="ECO:0000256" key="3">
    <source>
        <dbReference type="ARBA" id="ARBA00023015"/>
    </source>
</evidence>
<evidence type="ECO:0000256" key="4">
    <source>
        <dbReference type="ARBA" id="ARBA00023125"/>
    </source>
</evidence>
<dbReference type="GO" id="GO:0000976">
    <property type="term" value="F:transcription cis-regulatory region binding"/>
    <property type="evidence" value="ECO:0007669"/>
    <property type="project" value="TreeGrafter"/>
</dbReference>
<evidence type="ECO:0000313" key="10">
    <source>
        <dbReference type="Proteomes" id="UP000807769"/>
    </source>
</evidence>
<keyword evidence="10" id="KW-1185">Reference proteome</keyword>
<dbReference type="PROSITE" id="PS00463">
    <property type="entry name" value="ZN2_CY6_FUNGAL_1"/>
    <property type="match status" value="1"/>
</dbReference>
<keyword evidence="2" id="KW-0479">Metal-binding</keyword>
<dbReference type="CDD" id="cd12148">
    <property type="entry name" value="fungal_TF_MHR"/>
    <property type="match status" value="1"/>
</dbReference>
<dbReference type="GeneID" id="64624084"/>
<evidence type="ECO:0000256" key="1">
    <source>
        <dbReference type="ARBA" id="ARBA00004123"/>
    </source>
</evidence>
<feature type="compositionally biased region" description="Basic residues" evidence="7">
    <location>
        <begin position="363"/>
        <end position="374"/>
    </location>
</feature>
<dbReference type="OrthoDB" id="4454541at2759"/>
<dbReference type="Gene3D" id="4.10.240.10">
    <property type="entry name" value="Zn(2)-C6 fungal-type DNA-binding domain"/>
    <property type="match status" value="1"/>
</dbReference>
<feature type="compositionally biased region" description="Polar residues" evidence="7">
    <location>
        <begin position="275"/>
        <end position="305"/>
    </location>
</feature>
<name>A0A9P7EN58_9AGAM</name>
<organism evidence="9 10">
    <name type="scientific">Suillus subaureus</name>
    <dbReference type="NCBI Taxonomy" id="48587"/>
    <lineage>
        <taxon>Eukaryota</taxon>
        <taxon>Fungi</taxon>
        <taxon>Dikarya</taxon>
        <taxon>Basidiomycota</taxon>
        <taxon>Agaricomycotina</taxon>
        <taxon>Agaricomycetes</taxon>
        <taxon>Agaricomycetidae</taxon>
        <taxon>Boletales</taxon>
        <taxon>Suillineae</taxon>
        <taxon>Suillaceae</taxon>
        <taxon>Suillus</taxon>
    </lineage>
</organism>
<feature type="region of interest" description="Disordered" evidence="7">
    <location>
        <begin position="774"/>
        <end position="793"/>
    </location>
</feature>
<dbReference type="InterPro" id="IPR051089">
    <property type="entry name" value="prtT"/>
</dbReference>
<dbReference type="RefSeq" id="XP_041199007.1">
    <property type="nucleotide sequence ID" value="XM_041330067.1"/>
</dbReference>
<dbReference type="SMART" id="SM00066">
    <property type="entry name" value="GAL4"/>
    <property type="match status" value="1"/>
</dbReference>
<dbReference type="SUPFAM" id="SSF57701">
    <property type="entry name" value="Zn2/Cys6 DNA-binding domain"/>
    <property type="match status" value="1"/>
</dbReference>
<comment type="caution">
    <text evidence="9">The sequence shown here is derived from an EMBL/GenBank/DDBJ whole genome shotgun (WGS) entry which is preliminary data.</text>
</comment>
<keyword evidence="5" id="KW-0804">Transcription</keyword>
<dbReference type="InterPro" id="IPR007219">
    <property type="entry name" value="XnlR_reg_dom"/>
</dbReference>
<dbReference type="PANTHER" id="PTHR31845:SF17">
    <property type="entry name" value="ZN(II)2CYS6 TRANSCRIPTION FACTOR (EUROFUNG)"/>
    <property type="match status" value="1"/>
</dbReference>
<reference evidence="9" key="1">
    <citation type="journal article" date="2020" name="New Phytol.">
        <title>Comparative genomics reveals dynamic genome evolution in host specialist ectomycorrhizal fungi.</title>
        <authorList>
            <person name="Lofgren L.A."/>
            <person name="Nguyen N.H."/>
            <person name="Vilgalys R."/>
            <person name="Ruytinx J."/>
            <person name="Liao H.L."/>
            <person name="Branco S."/>
            <person name="Kuo A."/>
            <person name="LaButti K."/>
            <person name="Lipzen A."/>
            <person name="Andreopoulos W."/>
            <person name="Pangilinan J."/>
            <person name="Riley R."/>
            <person name="Hundley H."/>
            <person name="Na H."/>
            <person name="Barry K."/>
            <person name="Grigoriev I.V."/>
            <person name="Stajich J.E."/>
            <person name="Kennedy P.G."/>
        </authorList>
    </citation>
    <scope>NUCLEOTIDE SEQUENCE</scope>
    <source>
        <strain evidence="9">MN1</strain>
    </source>
</reference>
<dbReference type="Proteomes" id="UP000807769">
    <property type="component" value="Unassembled WGS sequence"/>
</dbReference>
<proteinExistence type="predicted"/>
<sequence length="892" mass="99187">MDPASSANSVLHKKHDDDFDKANDKRDVKPVVKTLNRVPRACNACRKQKMRCEGADNPPCRRCRHAGLDCLFEKPTREATLTGEAGLERIRSLEAHVAEIRFTQSSIQNTLLEIVGHLRGATPYNNRSPSTFSQAPYNTQSPTIQSMGSPPMSSGPNGAHVSDPGIHSVQAGPTTPTAYHPNLNHGSLPPMLNAPPRHSRNAVSQGALVSVGQSPGHGEYHPPQLPPSHTNPTSPTQSYGYSPSGQVLPPFSTLQAIGRTASQVSIPGRHDSHQQRQMQRGHNVQSPSGSKRTAPSSSNPTSADSTDIDDDNGELPASGLVAPWEVLRGLADVAIERAAKENGEGSSEPQSRTRTPSPERKSRPMKRRKIRHRSSRGLTFPDAVVTTNIISEQEARELFRIFYAGCSTFLPVFDCQVDTFDGLHERSPFAVDAICTVAARVRDGGGNASETYTRCLEAVQNISCATLFAPVSRVEAVQAMILVSGWSDNGWLSGGHAVRMAMELSLHKAWPKLLRRMQSKTKTTIDGSEDRDLVVASRTWFCLYLFEHQLSYGTGRPAILKDDESIWQCRLLLQHPLAIEDDMRLVSTVELMAIRERVHNKLSPFERAVDEVTFAVIQQADSEFRNWYKTWDQAFSQKYEDAAFYRQSLQIQQLHAELFHNATALRGINGPEDVEKMPAAQRELAIRSIRTARQGLEITVNSPSYSEGMKYAVHYTHATATFAASFLLRLARLFPTDCDMQEIRSQVERLAGLMSQIPGKRYAITLQLMLKRAKRRKTASSSRSPKIPREPPRNMSMVIDMQQNVHMSPENFAQKYDIAYSSPEVMQQMQMGMMPQQTVEVDNIWRGFEMTSNEQLPVWISDQSLGGNSFSQQGMDAFLLPADYLPPAPQIW</sequence>
<dbReference type="InterPro" id="IPR036864">
    <property type="entry name" value="Zn2-C6_fun-type_DNA-bd_sf"/>
</dbReference>
<accession>A0A9P7EN58</accession>
<evidence type="ECO:0000256" key="5">
    <source>
        <dbReference type="ARBA" id="ARBA00023163"/>
    </source>
</evidence>
<feature type="compositionally biased region" description="Polar residues" evidence="7">
    <location>
        <begin position="227"/>
        <end position="245"/>
    </location>
</feature>
<dbReference type="GO" id="GO:0005634">
    <property type="term" value="C:nucleus"/>
    <property type="evidence" value="ECO:0007669"/>
    <property type="project" value="UniProtKB-SubCell"/>
</dbReference>
<feature type="domain" description="Zn(2)-C6 fungal-type" evidence="8">
    <location>
        <begin position="41"/>
        <end position="72"/>
    </location>
</feature>
<feature type="compositionally biased region" description="Polar residues" evidence="7">
    <location>
        <begin position="344"/>
        <end position="356"/>
    </location>
</feature>
<feature type="region of interest" description="Disordered" evidence="7">
    <location>
        <begin position="264"/>
        <end position="317"/>
    </location>
</feature>
<keyword evidence="4" id="KW-0238">DNA-binding</keyword>
<feature type="region of interest" description="Disordered" evidence="7">
    <location>
        <begin position="124"/>
        <end position="247"/>
    </location>
</feature>
<dbReference type="GO" id="GO:0006351">
    <property type="term" value="P:DNA-templated transcription"/>
    <property type="evidence" value="ECO:0007669"/>
    <property type="project" value="InterPro"/>
</dbReference>
<evidence type="ECO:0000256" key="2">
    <source>
        <dbReference type="ARBA" id="ARBA00022723"/>
    </source>
</evidence>
<dbReference type="PANTHER" id="PTHR31845">
    <property type="entry name" value="FINGER DOMAIN PROTEIN, PUTATIVE-RELATED"/>
    <property type="match status" value="1"/>
</dbReference>
<protein>
    <recommendedName>
        <fullName evidence="8">Zn(2)-C6 fungal-type domain-containing protein</fullName>
    </recommendedName>
</protein>
<dbReference type="Pfam" id="PF00172">
    <property type="entry name" value="Zn_clus"/>
    <property type="match status" value="1"/>
</dbReference>
<evidence type="ECO:0000313" key="9">
    <source>
        <dbReference type="EMBL" id="KAG1825754.1"/>
    </source>
</evidence>
<feature type="compositionally biased region" description="Basic and acidic residues" evidence="7">
    <location>
        <begin position="14"/>
        <end position="25"/>
    </location>
</feature>
<dbReference type="CDD" id="cd00067">
    <property type="entry name" value="GAL4"/>
    <property type="match status" value="1"/>
</dbReference>
<dbReference type="InterPro" id="IPR001138">
    <property type="entry name" value="Zn2Cys6_DnaBD"/>
</dbReference>
<dbReference type="EMBL" id="JABBWG010000002">
    <property type="protein sequence ID" value="KAG1825754.1"/>
    <property type="molecule type" value="Genomic_DNA"/>
</dbReference>
<keyword evidence="6" id="KW-0539">Nucleus</keyword>
<dbReference type="AlphaFoldDB" id="A0A9P7EN58"/>
<dbReference type="SMART" id="SM00906">
    <property type="entry name" value="Fungal_trans"/>
    <property type="match status" value="1"/>
</dbReference>
<gene>
    <name evidence="9" type="ORF">BJ212DRAFT_1259916</name>
</gene>
<dbReference type="PROSITE" id="PS50048">
    <property type="entry name" value="ZN2_CY6_FUNGAL_2"/>
    <property type="match status" value="1"/>
</dbReference>
<evidence type="ECO:0000256" key="7">
    <source>
        <dbReference type="SAM" id="MobiDB-lite"/>
    </source>
</evidence>